<feature type="region of interest" description="Disordered" evidence="13">
    <location>
        <begin position="693"/>
        <end position="725"/>
    </location>
</feature>
<name>A0A8J0URZ0_XENLA</name>
<dbReference type="CTD" id="108713264"/>
<keyword evidence="15" id="KW-1185">Reference proteome</keyword>
<dbReference type="GO" id="GO:0010970">
    <property type="term" value="P:transport along microtubule"/>
    <property type="evidence" value="ECO:0007669"/>
    <property type="project" value="UniProtKB-ARBA"/>
</dbReference>
<keyword evidence="3 12" id="KW-0493">Microtubule</keyword>
<evidence type="ECO:0000256" key="3">
    <source>
        <dbReference type="ARBA" id="ARBA00022701"/>
    </source>
</evidence>
<dbReference type="GO" id="GO:0003777">
    <property type="term" value="F:microtubule motor activity"/>
    <property type="evidence" value="ECO:0007669"/>
    <property type="project" value="InterPro"/>
</dbReference>
<dbReference type="GO" id="GO:0005524">
    <property type="term" value="F:ATP binding"/>
    <property type="evidence" value="ECO:0007669"/>
    <property type="project" value="UniProtKB-UniRule"/>
</dbReference>
<feature type="region of interest" description="Disordered" evidence="13">
    <location>
        <begin position="372"/>
        <end position="452"/>
    </location>
</feature>
<dbReference type="GO" id="GO:0000278">
    <property type="term" value="P:mitotic cell cycle"/>
    <property type="evidence" value="ECO:0000318"/>
    <property type="project" value="GO_Central"/>
</dbReference>
<dbReference type="PRINTS" id="PR00380">
    <property type="entry name" value="KINESINHEAVY"/>
</dbReference>
<evidence type="ECO:0000256" key="8">
    <source>
        <dbReference type="ARBA" id="ARBA00023212"/>
    </source>
</evidence>
<feature type="domain" description="Kinesin motor" evidence="14">
    <location>
        <begin position="14"/>
        <end position="345"/>
    </location>
</feature>
<comment type="function">
    <text evidence="9">Microtubule-based anterograde translocator for membranous organelles. Plus end-directed microtubule sliding activity in vitro. Plays a role in primary cilia formation. Plays a role in centriole cohesion and subdistal appendage organization and function. Regulates the formation of the subdistal appendage via recruitment of DCTN1 to the centriole. Also required for ciliary basal feet formation and microtubule anchoring to mother centriole.</text>
</comment>
<evidence type="ECO:0000256" key="2">
    <source>
        <dbReference type="ARBA" id="ARBA00022490"/>
    </source>
</evidence>
<dbReference type="PANTHER" id="PTHR47968:SF63">
    <property type="entry name" value="KINESIN-LIKE PROTEIN"/>
    <property type="match status" value="1"/>
</dbReference>
<evidence type="ECO:0000256" key="5">
    <source>
        <dbReference type="ARBA" id="ARBA00022840"/>
    </source>
</evidence>
<keyword evidence="4 11" id="KW-0547">Nucleotide-binding</keyword>
<evidence type="ECO:0000256" key="12">
    <source>
        <dbReference type="RuleBase" id="RU000394"/>
    </source>
</evidence>
<evidence type="ECO:0000256" key="9">
    <source>
        <dbReference type="ARBA" id="ARBA00058965"/>
    </source>
</evidence>
<keyword evidence="2" id="KW-0963">Cytoplasm</keyword>
<feature type="compositionally biased region" description="Basic and acidic residues" evidence="13">
    <location>
        <begin position="440"/>
        <end position="452"/>
    </location>
</feature>
<dbReference type="GO" id="GO:0008017">
    <property type="term" value="F:microtubule binding"/>
    <property type="evidence" value="ECO:0000318"/>
    <property type="project" value="GO_Central"/>
</dbReference>
<comment type="subcellular location">
    <subcellularLocation>
        <location evidence="1">Cytoplasm</location>
        <location evidence="1">Cytoskeleton</location>
    </subcellularLocation>
</comment>
<evidence type="ECO:0000256" key="7">
    <source>
        <dbReference type="ARBA" id="ARBA00023175"/>
    </source>
</evidence>
<keyword evidence="5 11" id="KW-0067">ATP-binding</keyword>
<feature type="compositionally biased region" description="Acidic residues" evidence="13">
    <location>
        <begin position="377"/>
        <end position="400"/>
    </location>
</feature>
<dbReference type="AGR" id="Xenbase:XB-GENE-17331857"/>
<comment type="subunit">
    <text evidence="10">Heterodimer of KIF3A and KIF3B. Interacts with CIMAP3. Interacts with CLN3. Interacts with DCTN1. Interacts with FLCN. Interacts with AP3B1.</text>
</comment>
<reference evidence="15" key="1">
    <citation type="submission" date="2024-06" db="UniProtKB">
        <authorList>
            <consortium name="RefSeq"/>
        </authorList>
    </citation>
    <scope>NUCLEOTIDE SEQUENCE [LARGE SCALE GENOMIC DNA]</scope>
    <source>
        <strain evidence="15">J_2021</strain>
    </source>
</reference>
<dbReference type="SUPFAM" id="SSF52540">
    <property type="entry name" value="P-loop containing nucleoside triphosphate hydrolases"/>
    <property type="match status" value="1"/>
</dbReference>
<dbReference type="InterPro" id="IPR001752">
    <property type="entry name" value="Kinesin_motor_dom"/>
</dbReference>
<dbReference type="GO" id="GO:0005829">
    <property type="term" value="C:cytosol"/>
    <property type="evidence" value="ECO:0007669"/>
    <property type="project" value="UniProtKB-ARBA"/>
</dbReference>
<keyword evidence="7 11" id="KW-0505">Motor protein</keyword>
<dbReference type="GeneID" id="108713264"/>
<dbReference type="InterPro" id="IPR027640">
    <property type="entry name" value="Kinesin-like_fam"/>
</dbReference>
<dbReference type="SMART" id="SM00129">
    <property type="entry name" value="KISc"/>
    <property type="match status" value="1"/>
</dbReference>
<evidence type="ECO:0000256" key="10">
    <source>
        <dbReference type="ARBA" id="ARBA00065526"/>
    </source>
</evidence>
<dbReference type="RefSeq" id="XP_018111667.1">
    <property type="nucleotide sequence ID" value="XM_018256178.2"/>
</dbReference>
<keyword evidence="8" id="KW-0206">Cytoskeleton</keyword>
<evidence type="ECO:0000256" key="13">
    <source>
        <dbReference type="SAM" id="MobiDB-lite"/>
    </source>
</evidence>
<dbReference type="FunFam" id="3.40.850.10:FF:000028">
    <property type="entry name" value="Kinesin-like protein"/>
    <property type="match status" value="1"/>
</dbReference>
<protein>
    <recommendedName>
        <fullName evidence="12">Kinesin-like protein</fullName>
    </recommendedName>
</protein>
<dbReference type="PANTHER" id="PTHR47968">
    <property type="entry name" value="CENTROMERE PROTEIN E"/>
    <property type="match status" value="1"/>
</dbReference>
<dbReference type="Proteomes" id="UP000186698">
    <property type="component" value="Chromosome 3S"/>
</dbReference>
<dbReference type="Xenbase" id="XB-GENE-17331857">
    <property type="gene designation" value="kif3a.S"/>
</dbReference>
<evidence type="ECO:0000256" key="11">
    <source>
        <dbReference type="PROSITE-ProRule" id="PRU00283"/>
    </source>
</evidence>
<dbReference type="InterPro" id="IPR019821">
    <property type="entry name" value="Kinesin_motor_CS"/>
</dbReference>
<accession>A0A8J0URZ0</accession>
<dbReference type="Gene3D" id="3.40.850.10">
    <property type="entry name" value="Kinesin motor domain"/>
    <property type="match status" value="1"/>
</dbReference>
<dbReference type="GO" id="GO:0016939">
    <property type="term" value="C:kinesin II complex"/>
    <property type="evidence" value="ECO:0007669"/>
    <property type="project" value="UniProtKB-ARBA"/>
</dbReference>
<proteinExistence type="inferred from homology"/>
<evidence type="ECO:0000313" key="15">
    <source>
        <dbReference type="Proteomes" id="UP000186698"/>
    </source>
</evidence>
<dbReference type="PROSITE" id="PS00411">
    <property type="entry name" value="KINESIN_MOTOR_1"/>
    <property type="match status" value="1"/>
</dbReference>
<evidence type="ECO:0000259" key="14">
    <source>
        <dbReference type="PROSITE" id="PS50067"/>
    </source>
</evidence>
<dbReference type="GO" id="GO:0005874">
    <property type="term" value="C:microtubule"/>
    <property type="evidence" value="ECO:0000318"/>
    <property type="project" value="GO_Central"/>
</dbReference>
<dbReference type="OrthoDB" id="3176171at2759"/>
<gene>
    <name evidence="16 17" type="primary">kif3a.S</name>
</gene>
<feature type="binding site" evidence="11">
    <location>
        <begin position="100"/>
        <end position="107"/>
    </location>
    <ligand>
        <name>ATP</name>
        <dbReference type="ChEBI" id="CHEBI:30616"/>
    </ligand>
</feature>
<evidence type="ECO:0000313" key="16">
    <source>
        <dbReference type="RefSeq" id="XP_018111667.1"/>
    </source>
</evidence>
<evidence type="ECO:0000313" key="17">
    <source>
        <dbReference type="Xenbase" id="XB-GENE-17331857"/>
    </source>
</evidence>
<comment type="similarity">
    <text evidence="11 12">Belongs to the TRAFAC class myosin-kinesin ATPase superfamily. Kinesin family.</text>
</comment>
<feature type="compositionally biased region" description="Basic residues" evidence="13">
    <location>
        <begin position="698"/>
        <end position="713"/>
    </location>
</feature>
<dbReference type="GO" id="GO:0007018">
    <property type="term" value="P:microtubule-based movement"/>
    <property type="evidence" value="ECO:0000318"/>
    <property type="project" value="GO_Central"/>
</dbReference>
<dbReference type="PROSITE" id="PS50067">
    <property type="entry name" value="KINESIN_MOTOR_2"/>
    <property type="match status" value="1"/>
</dbReference>
<keyword evidence="6" id="KW-0175">Coiled coil</keyword>
<dbReference type="InterPro" id="IPR027417">
    <property type="entry name" value="P-loop_NTPase"/>
</dbReference>
<dbReference type="GO" id="GO:0005814">
    <property type="term" value="C:centriole"/>
    <property type="evidence" value="ECO:0007669"/>
    <property type="project" value="UniProtKB-ARBA"/>
</dbReference>
<organism evidence="15 16">
    <name type="scientific">Xenopus laevis</name>
    <name type="common">African clawed frog</name>
    <dbReference type="NCBI Taxonomy" id="8355"/>
    <lineage>
        <taxon>Eukaryota</taxon>
        <taxon>Metazoa</taxon>
        <taxon>Chordata</taxon>
        <taxon>Craniata</taxon>
        <taxon>Vertebrata</taxon>
        <taxon>Euteleostomi</taxon>
        <taxon>Amphibia</taxon>
        <taxon>Batrachia</taxon>
        <taxon>Anura</taxon>
        <taxon>Pipoidea</taxon>
        <taxon>Pipidae</taxon>
        <taxon>Xenopodinae</taxon>
        <taxon>Xenopus</taxon>
        <taxon>Xenopus</taxon>
    </lineage>
</organism>
<dbReference type="GO" id="GO:0005929">
    <property type="term" value="C:cilium"/>
    <property type="evidence" value="ECO:0007669"/>
    <property type="project" value="UniProtKB-ARBA"/>
</dbReference>
<evidence type="ECO:0000256" key="1">
    <source>
        <dbReference type="ARBA" id="ARBA00004245"/>
    </source>
</evidence>
<sequence length="725" mass="82336">MPIIRADKPESCDNVKVVVRCRPLNERERAMSSKMAVGVDEIRGTITVHKVDSMNEPPKTFTFDTVFGPDSKQLDVYNLTARPIVDSVLEGYNGTIFAYGQTGTGKTFTMEGVRAVPELRGIIPNSFAHVFGHIAKAEGDTRFLVRVSYLEIYNEEVKDLLGKDQTQRLEVKERPDVGVYIKDLSGYVVNNADDMDRIMTLGHKNRSVGATNMNEHSSRSHAIFTITVECSEKGADGNIHVRMGKLHLVDLAGSERQSKTGATGQRLKEATKINLSLSTLGNVISALVDGKSTHVPYRNSKLTRLLQDSLGGNSKTMMCANIGPADYNYDETISTLRYANRAKNIKNKARINEDPKDALLRQFQKEIEDLKKKLEQGEDVSGSDDSGTEEDDDEDGEIGEDGEKKKKRRGSSSSSSSSDSTVIERPVDKCLPKQAGKKKGSPDKMAEMQARIDEERKALEAKLDMEEEERNKARAELERREKDLVKAQHEHQSLLEKLSTLEKKVIVGGVDLLAKAEEQEKLLEESNFELEERRKRAEKLRKELEEKEQERLDIEEKYTSLQEEAQGKTKKLKKVWTMLMAAKSEMADLQQEHQREIEGLLENIRQLSRELRLQMNIIDSFIPQEYQEMIENYVHWNEDIGEWQLKCVAYTGNNMRKQTPVLDKKEKDPFEVDLSHVYLAYTEESLRQSLMKLERPRTSKGKTRPKTGRRKRSVKPEAVINSLLQ</sequence>
<dbReference type="CDD" id="cd01371">
    <property type="entry name" value="KISc_KIF3"/>
    <property type="match status" value="1"/>
</dbReference>
<evidence type="ECO:0000256" key="4">
    <source>
        <dbReference type="ARBA" id="ARBA00022741"/>
    </source>
</evidence>
<dbReference type="GO" id="GO:0044877">
    <property type="term" value="F:protein-containing complex binding"/>
    <property type="evidence" value="ECO:0007669"/>
    <property type="project" value="UniProtKB-ARBA"/>
</dbReference>
<dbReference type="AlphaFoldDB" id="A0A8J0URZ0"/>
<evidence type="ECO:0000256" key="6">
    <source>
        <dbReference type="ARBA" id="ARBA00023054"/>
    </source>
</evidence>
<feature type="compositionally biased region" description="Low complexity" evidence="13">
    <location>
        <begin position="411"/>
        <end position="424"/>
    </location>
</feature>
<reference evidence="16" key="2">
    <citation type="submission" date="2025-08" db="UniProtKB">
        <authorList>
            <consortium name="RefSeq"/>
        </authorList>
    </citation>
    <scope>IDENTIFICATION</scope>
    <source>
        <strain evidence="16">J_2021</strain>
        <tissue evidence="16">Erythrocytes</tissue>
    </source>
</reference>
<dbReference type="InterPro" id="IPR036961">
    <property type="entry name" value="Kinesin_motor_dom_sf"/>
</dbReference>
<dbReference type="Pfam" id="PF00225">
    <property type="entry name" value="Kinesin"/>
    <property type="match status" value="1"/>
</dbReference>